<protein>
    <submittedName>
        <fullName evidence="1">Uncharacterized protein</fullName>
    </submittedName>
</protein>
<evidence type="ECO:0000313" key="2">
    <source>
        <dbReference type="Proteomes" id="UP000001680"/>
    </source>
</evidence>
<reference evidence="2" key="1">
    <citation type="submission" date="2008-04" db="EMBL/GenBank/DDBJ databases">
        <title>Complete sequence of plasmid 1 of Burkholderia ambifaria MC40-6.</title>
        <authorList>
            <person name="Copeland A."/>
            <person name="Lucas S."/>
            <person name="Lapidus A."/>
            <person name="Glavina del Rio T."/>
            <person name="Dalin E."/>
            <person name="Tice H."/>
            <person name="Pitluck S."/>
            <person name="Chain P."/>
            <person name="Malfatti S."/>
            <person name="Shin M."/>
            <person name="Vergez L."/>
            <person name="Lang D."/>
            <person name="Schmutz J."/>
            <person name="Larimer F."/>
            <person name="Land M."/>
            <person name="Hauser L."/>
            <person name="Kyrpides N."/>
            <person name="Lykidis A."/>
            <person name="Ramette A."/>
            <person name="Konstantinidis K."/>
            <person name="Tiedje J."/>
            <person name="Richardson P."/>
        </authorList>
    </citation>
    <scope>NUCLEOTIDE SEQUENCE [LARGE SCALE GENOMIC DNA]</scope>
    <source>
        <strain evidence="2">MC40-6</strain>
        <plasmid evidence="2">Plasmid pBMC401</plasmid>
    </source>
</reference>
<name>B1Z6P9_BURA4</name>
<geneLocation type="plasmid" evidence="1 2">
    <name>pBMC401</name>
</geneLocation>
<dbReference type="Proteomes" id="UP000001680">
    <property type="component" value="Plasmid pBMC401"/>
</dbReference>
<evidence type="ECO:0000313" key="1">
    <source>
        <dbReference type="EMBL" id="ACB69126.1"/>
    </source>
</evidence>
<dbReference type="AlphaFoldDB" id="B1Z6P9"/>
<dbReference type="RefSeq" id="WP_012367359.1">
    <property type="nucleotide sequence ID" value="NC_010553.1"/>
</dbReference>
<dbReference type="EMBL" id="CP001028">
    <property type="protein sequence ID" value="ACB69126.1"/>
    <property type="molecule type" value="Genomic_DNA"/>
</dbReference>
<dbReference type="HOGENOM" id="CLU_2877052_0_0_4"/>
<accession>B1Z6P9</accession>
<sequence>MSKQAQEHRAAWNAQGFGEQYIDGYFRNTGFDQYPDRSGAQDAWQAGYDDWRADVAGGREVKA</sequence>
<keyword evidence="1" id="KW-0614">Plasmid</keyword>
<proteinExistence type="predicted"/>
<dbReference type="KEGG" id="bac:BamMC406_6724"/>
<gene>
    <name evidence="1" type="ordered locus">BamMC406_6724</name>
</gene>
<organism evidence="1 2">
    <name type="scientific">Burkholderia ambifaria (strain MC40-6)</name>
    <dbReference type="NCBI Taxonomy" id="398577"/>
    <lineage>
        <taxon>Bacteria</taxon>
        <taxon>Pseudomonadati</taxon>
        <taxon>Pseudomonadota</taxon>
        <taxon>Betaproteobacteria</taxon>
        <taxon>Burkholderiales</taxon>
        <taxon>Burkholderiaceae</taxon>
        <taxon>Burkholderia</taxon>
        <taxon>Burkholderia cepacia complex</taxon>
    </lineage>
</organism>